<feature type="domain" description="Acyl-CoA dehydrogenase/oxidase N-terminal" evidence="3">
    <location>
        <begin position="82"/>
        <end position="178"/>
    </location>
</feature>
<dbReference type="SUPFAM" id="SSF47203">
    <property type="entry name" value="Acyl-CoA dehydrogenase C-terminal domain-like"/>
    <property type="match status" value="1"/>
</dbReference>
<evidence type="ECO:0000256" key="1">
    <source>
        <dbReference type="ARBA" id="ARBA00023002"/>
    </source>
</evidence>
<dbReference type="InterPro" id="IPR036250">
    <property type="entry name" value="AcylCo_DH-like_C"/>
</dbReference>
<evidence type="ECO:0000256" key="2">
    <source>
        <dbReference type="ARBA" id="ARBA00049661"/>
    </source>
</evidence>
<accession>A0ABW6RZ34</accession>
<dbReference type="Gene3D" id="2.40.110.10">
    <property type="entry name" value="Butyryl-CoA Dehydrogenase, subunit A, domain 2"/>
    <property type="match status" value="1"/>
</dbReference>
<dbReference type="PANTHER" id="PTHR48083">
    <property type="entry name" value="MEDIUM-CHAIN SPECIFIC ACYL-COA DEHYDROGENASE, MITOCHONDRIAL-RELATED"/>
    <property type="match status" value="1"/>
</dbReference>
<comment type="caution">
    <text evidence="5">The sequence shown here is derived from an EMBL/GenBank/DDBJ whole genome shotgun (WGS) entry which is preliminary data.</text>
</comment>
<dbReference type="Proteomes" id="UP001601992">
    <property type="component" value="Unassembled WGS sequence"/>
</dbReference>
<dbReference type="InterPro" id="IPR037069">
    <property type="entry name" value="AcylCoA_DH/ox_N_sf"/>
</dbReference>
<keyword evidence="1" id="KW-0560">Oxidoreductase</keyword>
<dbReference type="EMBL" id="JBIAQY010000004">
    <property type="protein sequence ID" value="MFF3569287.1"/>
    <property type="molecule type" value="Genomic_DNA"/>
</dbReference>
<comment type="similarity">
    <text evidence="2">Belongs to the HpaH/HsaA monooxygenase family.</text>
</comment>
<evidence type="ECO:0000259" key="3">
    <source>
        <dbReference type="Pfam" id="PF02771"/>
    </source>
</evidence>
<dbReference type="Gene3D" id="1.20.140.10">
    <property type="entry name" value="Butyryl-CoA Dehydrogenase, subunit A, domain 3"/>
    <property type="match status" value="1"/>
</dbReference>
<dbReference type="InterPro" id="IPR046373">
    <property type="entry name" value="Acyl-CoA_Oxase/DH_mid-dom_sf"/>
</dbReference>
<reference evidence="5 6" key="1">
    <citation type="submission" date="2024-10" db="EMBL/GenBank/DDBJ databases">
        <title>The Natural Products Discovery Center: Release of the First 8490 Sequenced Strains for Exploring Actinobacteria Biosynthetic Diversity.</title>
        <authorList>
            <person name="Kalkreuter E."/>
            <person name="Kautsar S.A."/>
            <person name="Yang D."/>
            <person name="Bader C.D."/>
            <person name="Teijaro C.N."/>
            <person name="Fluegel L."/>
            <person name="Davis C.M."/>
            <person name="Simpson J.R."/>
            <person name="Lauterbach L."/>
            <person name="Steele A.D."/>
            <person name="Gui C."/>
            <person name="Meng S."/>
            <person name="Li G."/>
            <person name="Viehrig K."/>
            <person name="Ye F."/>
            <person name="Su P."/>
            <person name="Kiefer A.F."/>
            <person name="Nichols A."/>
            <person name="Cepeda A.J."/>
            <person name="Yan W."/>
            <person name="Fan B."/>
            <person name="Jiang Y."/>
            <person name="Adhikari A."/>
            <person name="Zheng C.-J."/>
            <person name="Schuster L."/>
            <person name="Cowan T.M."/>
            <person name="Smanski M.J."/>
            <person name="Chevrette M.G."/>
            <person name="De Carvalho L.P.S."/>
            <person name="Shen B."/>
        </authorList>
    </citation>
    <scope>NUCLEOTIDE SEQUENCE [LARGE SCALE GENOMIC DNA]</scope>
    <source>
        <strain evidence="5 6">NPDC002593</strain>
    </source>
</reference>
<dbReference type="Gene3D" id="1.10.540.10">
    <property type="entry name" value="Acyl-CoA dehydrogenase/oxidase, N-terminal domain"/>
    <property type="match status" value="1"/>
</dbReference>
<dbReference type="InterPro" id="IPR013786">
    <property type="entry name" value="AcylCoA_DH/ox_N"/>
</dbReference>
<dbReference type="PANTHER" id="PTHR48083:SF19">
    <property type="entry name" value="FLAVIN-DEPENDENT MONOOXYGENASE, OXYGENASE SUBUNIT HSAA"/>
    <property type="match status" value="1"/>
</dbReference>
<keyword evidence="6" id="KW-1185">Reference proteome</keyword>
<evidence type="ECO:0000313" key="5">
    <source>
        <dbReference type="EMBL" id="MFF3569287.1"/>
    </source>
</evidence>
<organism evidence="5 6">
    <name type="scientific">Nocardia jiangxiensis</name>
    <dbReference type="NCBI Taxonomy" id="282685"/>
    <lineage>
        <taxon>Bacteria</taxon>
        <taxon>Bacillati</taxon>
        <taxon>Actinomycetota</taxon>
        <taxon>Actinomycetes</taxon>
        <taxon>Mycobacteriales</taxon>
        <taxon>Nocardiaceae</taxon>
        <taxon>Nocardia</taxon>
    </lineage>
</organism>
<dbReference type="InterPro" id="IPR050741">
    <property type="entry name" value="Acyl-CoA_dehydrogenase"/>
</dbReference>
<feature type="domain" description="Acyl-CoA dehydrogenase C-terminal" evidence="4">
    <location>
        <begin position="313"/>
        <end position="443"/>
    </location>
</feature>
<evidence type="ECO:0000259" key="4">
    <source>
        <dbReference type="Pfam" id="PF08028"/>
    </source>
</evidence>
<dbReference type="InterPro" id="IPR013107">
    <property type="entry name" value="Acyl-CoA_DH_C"/>
</dbReference>
<protein>
    <submittedName>
        <fullName evidence="5">Acyl-CoA dehydrogenase family protein</fullName>
    </submittedName>
</protein>
<name>A0ABW6RZ34_9NOCA</name>
<dbReference type="InterPro" id="IPR009100">
    <property type="entry name" value="AcylCoA_DH/oxidase_NM_dom_sf"/>
</dbReference>
<dbReference type="SUPFAM" id="SSF56645">
    <property type="entry name" value="Acyl-CoA dehydrogenase NM domain-like"/>
    <property type="match status" value="1"/>
</dbReference>
<sequence>MSRPGTKCRVLTYRHRSCFFSGPFVRDSGPLKGISWIHPGDGVALIPEDHFVPRELLTQGGASVTRWCPPQYPSMGLKSETEDLVRSARDLIPLLRSHADETDRTRRIPDTVIQALDEAGMWQLTVPQRFKGQEVDITTFVRVVTELGRGCGSAAWVTMISNAVSWFVGMLPADAQKEVFGVRPNVRLCSVKTQAPDARRVDGGIVVSGRWAFASNSLNAEWTLIGVPVLAPDGTWVEEGQGLVPMSEVTIEDTWDVVGMRGTGSNTLVADEIFIPDHRVLPLDTAGEGGVPTEFTGETLYQSAYVPVLALIPAAPLLGLATTALELSVEKLPRRGVTYTAYRSCTDSPTVQLAVAEASAKIDMAYLCMWRAAEEIDAVAKAGETMPLLDRARIRRDVGFITRSCREAVEILLDANGASCFAHANPIQRIWRDIETGSRHGMLVPDVNMEVYGRALLGADLASWTT</sequence>
<dbReference type="Pfam" id="PF02771">
    <property type="entry name" value="Acyl-CoA_dh_N"/>
    <property type="match status" value="1"/>
</dbReference>
<gene>
    <name evidence="5" type="ORF">ACFYXQ_16070</name>
</gene>
<proteinExistence type="inferred from homology"/>
<dbReference type="RefSeq" id="WP_387404079.1">
    <property type="nucleotide sequence ID" value="NZ_JBIAQY010000004.1"/>
</dbReference>
<dbReference type="Pfam" id="PF08028">
    <property type="entry name" value="Acyl-CoA_dh_2"/>
    <property type="match status" value="1"/>
</dbReference>
<evidence type="ECO:0000313" key="6">
    <source>
        <dbReference type="Proteomes" id="UP001601992"/>
    </source>
</evidence>